<reference evidence="2 3" key="1">
    <citation type="submission" date="2020-01" db="EMBL/GenBank/DDBJ databases">
        <title>Genomes of bacteria type strains.</title>
        <authorList>
            <person name="Chen J."/>
            <person name="Zhu S."/>
            <person name="Chen J."/>
        </authorList>
    </citation>
    <scope>NUCLEOTIDE SEQUENCE [LARGE SCALE GENOMIC DNA]</scope>
    <source>
        <strain evidence="2 3">KCTC 52919</strain>
    </source>
</reference>
<feature type="compositionally biased region" description="Low complexity" evidence="1">
    <location>
        <begin position="1"/>
        <end position="15"/>
    </location>
</feature>
<accession>A0A6L9MM53</accession>
<evidence type="ECO:0000313" key="3">
    <source>
        <dbReference type="Proteomes" id="UP000476332"/>
    </source>
</evidence>
<dbReference type="EMBL" id="JAAAMJ010000020">
    <property type="protein sequence ID" value="NDV88801.1"/>
    <property type="molecule type" value="Genomic_DNA"/>
</dbReference>
<feature type="region of interest" description="Disordered" evidence="1">
    <location>
        <begin position="1"/>
        <end position="26"/>
    </location>
</feature>
<sequence>MERTTAKTGGSTAATDDGRKTYDVKPGVPWIAGERVGKRTEMELSPKAAAYDLQHERLALKGGKRPKSWDAKPQADKKAD</sequence>
<name>A0A6L9MM53_9HYPH</name>
<evidence type="ECO:0000313" key="2">
    <source>
        <dbReference type="EMBL" id="NDV88801.1"/>
    </source>
</evidence>
<comment type="caution">
    <text evidence="2">The sequence shown here is derived from an EMBL/GenBank/DDBJ whole genome shotgun (WGS) entry which is preliminary data.</text>
</comment>
<evidence type="ECO:0000256" key="1">
    <source>
        <dbReference type="SAM" id="MobiDB-lite"/>
    </source>
</evidence>
<proteinExistence type="predicted"/>
<feature type="region of interest" description="Disordered" evidence="1">
    <location>
        <begin position="57"/>
        <end position="80"/>
    </location>
</feature>
<keyword evidence="3" id="KW-1185">Reference proteome</keyword>
<dbReference type="Proteomes" id="UP000476332">
    <property type="component" value="Unassembled WGS sequence"/>
</dbReference>
<dbReference type="AlphaFoldDB" id="A0A6L9MM53"/>
<organism evidence="2 3">
    <name type="scientific">Aurantimonas aggregata</name>
    <dbReference type="NCBI Taxonomy" id="2047720"/>
    <lineage>
        <taxon>Bacteria</taxon>
        <taxon>Pseudomonadati</taxon>
        <taxon>Pseudomonadota</taxon>
        <taxon>Alphaproteobacteria</taxon>
        <taxon>Hyphomicrobiales</taxon>
        <taxon>Aurantimonadaceae</taxon>
        <taxon>Aurantimonas</taxon>
    </lineage>
</organism>
<feature type="compositionally biased region" description="Basic and acidic residues" evidence="1">
    <location>
        <begin position="67"/>
        <end position="80"/>
    </location>
</feature>
<gene>
    <name evidence="2" type="ORF">GTW51_19075</name>
</gene>
<protein>
    <submittedName>
        <fullName evidence="2">Uncharacterized protein</fullName>
    </submittedName>
</protein>
<dbReference type="RefSeq" id="WP_163045651.1">
    <property type="nucleotide sequence ID" value="NZ_JAAAMJ010000020.1"/>
</dbReference>